<dbReference type="SUPFAM" id="SSF54909">
    <property type="entry name" value="Dimeric alpha+beta barrel"/>
    <property type="match status" value="1"/>
</dbReference>
<dbReference type="InterPro" id="IPR019887">
    <property type="entry name" value="Tscrpt_reg_AsnC/Lrp_C"/>
</dbReference>
<proteinExistence type="predicted"/>
<dbReference type="Proteomes" id="UP000612893">
    <property type="component" value="Unassembled WGS sequence"/>
</dbReference>
<dbReference type="RefSeq" id="WP_338204619.1">
    <property type="nucleotide sequence ID" value="NZ_JAEKNR010000217.1"/>
</dbReference>
<gene>
    <name evidence="2" type="ORF">JF922_21770</name>
</gene>
<protein>
    <submittedName>
        <fullName evidence="2">Lrp/AsnC ligand binding domain-containing protein</fullName>
    </submittedName>
</protein>
<dbReference type="EMBL" id="JAEKNR010000217">
    <property type="protein sequence ID" value="MBJ7600684.1"/>
    <property type="molecule type" value="Genomic_DNA"/>
</dbReference>
<sequence length="75" mass="7863">MKAYVLINASPGRAIEVAQKMQGQPGISAADAITGEYDVIAVCEAADVNAIGQLIVDKIQKIEGVFKTITCLVVT</sequence>
<evidence type="ECO:0000259" key="1">
    <source>
        <dbReference type="Pfam" id="PF01037"/>
    </source>
</evidence>
<feature type="domain" description="Transcription regulator AsnC/Lrp ligand binding" evidence="1">
    <location>
        <begin position="5"/>
        <end position="73"/>
    </location>
</feature>
<reference evidence="2" key="1">
    <citation type="submission" date="2020-10" db="EMBL/GenBank/DDBJ databases">
        <title>Ca. Dormibacterota MAGs.</title>
        <authorList>
            <person name="Montgomery K."/>
        </authorList>
    </citation>
    <scope>NUCLEOTIDE SEQUENCE [LARGE SCALE GENOMIC DNA]</scope>
    <source>
        <strain evidence="2">SC8812_S17_10</strain>
    </source>
</reference>
<evidence type="ECO:0000313" key="3">
    <source>
        <dbReference type="Proteomes" id="UP000612893"/>
    </source>
</evidence>
<dbReference type="Gene3D" id="3.30.70.920">
    <property type="match status" value="1"/>
</dbReference>
<dbReference type="AlphaFoldDB" id="A0A934K604"/>
<keyword evidence="3" id="KW-1185">Reference proteome</keyword>
<name>A0A934K604_9BACT</name>
<comment type="caution">
    <text evidence="2">The sequence shown here is derived from an EMBL/GenBank/DDBJ whole genome shotgun (WGS) entry which is preliminary data.</text>
</comment>
<evidence type="ECO:0000313" key="2">
    <source>
        <dbReference type="EMBL" id="MBJ7600684.1"/>
    </source>
</evidence>
<dbReference type="Pfam" id="PF01037">
    <property type="entry name" value="AsnC_trans_reg"/>
    <property type="match status" value="1"/>
</dbReference>
<dbReference type="InterPro" id="IPR011008">
    <property type="entry name" value="Dimeric_a/b-barrel"/>
</dbReference>
<accession>A0A934K604</accession>
<organism evidence="2 3">
    <name type="scientific">Candidatus Nephthysia bennettiae</name>
    <dbReference type="NCBI Taxonomy" id="3127016"/>
    <lineage>
        <taxon>Bacteria</taxon>
        <taxon>Bacillati</taxon>
        <taxon>Candidatus Dormiibacterota</taxon>
        <taxon>Candidatus Dormibacteria</taxon>
        <taxon>Candidatus Dormibacterales</taxon>
        <taxon>Candidatus Dormibacteraceae</taxon>
        <taxon>Candidatus Nephthysia</taxon>
    </lineage>
</organism>